<evidence type="ECO:0000313" key="1">
    <source>
        <dbReference type="EMBL" id="CAB4910518.1"/>
    </source>
</evidence>
<dbReference type="AlphaFoldDB" id="A0A6J7GUN6"/>
<organism evidence="1">
    <name type="scientific">freshwater metagenome</name>
    <dbReference type="NCBI Taxonomy" id="449393"/>
    <lineage>
        <taxon>unclassified sequences</taxon>
        <taxon>metagenomes</taxon>
        <taxon>ecological metagenomes</taxon>
    </lineage>
</organism>
<accession>A0A6J7GUN6</accession>
<dbReference type="EMBL" id="CAFBMM010000056">
    <property type="protein sequence ID" value="CAB4910518.1"/>
    <property type="molecule type" value="Genomic_DNA"/>
</dbReference>
<sequence length="49" mass="5117">MKAIRLVVIIAVGVAAVVVVQKAIAVVPTKEAAKDHETLVLVLSQLAIQ</sequence>
<reference evidence="1" key="1">
    <citation type="submission" date="2020-05" db="EMBL/GenBank/DDBJ databases">
        <authorList>
            <person name="Chiriac C."/>
            <person name="Salcher M."/>
            <person name="Ghai R."/>
            <person name="Kavagutti S V."/>
        </authorList>
    </citation>
    <scope>NUCLEOTIDE SEQUENCE</scope>
</reference>
<proteinExistence type="predicted"/>
<name>A0A6J7GUN6_9ZZZZ</name>
<gene>
    <name evidence="1" type="ORF">UFOPK3605_01074</name>
</gene>
<protein>
    <submittedName>
        <fullName evidence="1">Unannotated protein</fullName>
    </submittedName>
</protein>